<reference evidence="2" key="1">
    <citation type="submission" date="2012-07" db="EMBL/GenBank/DDBJ databases">
        <title>Genome of the Chinese tree shrew, a rising model animal genetically related to primates.</title>
        <authorList>
            <person name="Zhang G."/>
            <person name="Fan Y."/>
            <person name="Yao Y."/>
            <person name="Huang Z."/>
        </authorList>
    </citation>
    <scope>NUCLEOTIDE SEQUENCE [LARGE SCALE GENOMIC DNA]</scope>
</reference>
<sequence length="107" mass="12023">MPAPRWPAEGVGCLGASAFRRWRPDRLGARCGGRVSQPRAPPVSRASRVVGAVRRRLSRAAKTLWGLPELFPRFDRSMLWELLGHKLREVVAAMWGAVQLLLTLPKW</sequence>
<organism evidence="1 2">
    <name type="scientific">Tupaia chinensis</name>
    <name type="common">Chinese tree shrew</name>
    <name type="synonym">Tupaia belangeri chinensis</name>
    <dbReference type="NCBI Taxonomy" id="246437"/>
    <lineage>
        <taxon>Eukaryota</taxon>
        <taxon>Metazoa</taxon>
        <taxon>Chordata</taxon>
        <taxon>Craniata</taxon>
        <taxon>Vertebrata</taxon>
        <taxon>Euteleostomi</taxon>
        <taxon>Mammalia</taxon>
        <taxon>Eutheria</taxon>
        <taxon>Euarchontoglires</taxon>
        <taxon>Scandentia</taxon>
        <taxon>Tupaiidae</taxon>
        <taxon>Tupaia</taxon>
    </lineage>
</organism>
<evidence type="ECO:0000313" key="2">
    <source>
        <dbReference type="Proteomes" id="UP000011518"/>
    </source>
</evidence>
<dbReference type="InParanoid" id="L9JBP7"/>
<proteinExistence type="predicted"/>
<dbReference type="EMBL" id="KB321091">
    <property type="protein sequence ID" value="ELW47798.1"/>
    <property type="molecule type" value="Genomic_DNA"/>
</dbReference>
<gene>
    <name evidence="1" type="ORF">TREES_T100007937</name>
</gene>
<accession>L9JBP7</accession>
<dbReference type="Proteomes" id="UP000011518">
    <property type="component" value="Unassembled WGS sequence"/>
</dbReference>
<name>L9JBP7_TUPCH</name>
<keyword evidence="2" id="KW-1185">Reference proteome</keyword>
<evidence type="ECO:0000313" key="1">
    <source>
        <dbReference type="EMBL" id="ELW47798.1"/>
    </source>
</evidence>
<dbReference type="AlphaFoldDB" id="L9JBP7"/>
<reference evidence="2" key="2">
    <citation type="journal article" date="2013" name="Nat. Commun.">
        <title>Genome of the Chinese tree shrew.</title>
        <authorList>
            <person name="Fan Y."/>
            <person name="Huang Z.Y."/>
            <person name="Cao C.C."/>
            <person name="Chen C.S."/>
            <person name="Chen Y.X."/>
            <person name="Fan D.D."/>
            <person name="He J."/>
            <person name="Hou H.L."/>
            <person name="Hu L."/>
            <person name="Hu X.T."/>
            <person name="Jiang X.T."/>
            <person name="Lai R."/>
            <person name="Lang Y.S."/>
            <person name="Liang B."/>
            <person name="Liao S.G."/>
            <person name="Mu D."/>
            <person name="Ma Y.Y."/>
            <person name="Niu Y.Y."/>
            <person name="Sun X.Q."/>
            <person name="Xia J.Q."/>
            <person name="Xiao J."/>
            <person name="Xiong Z.Q."/>
            <person name="Xu L."/>
            <person name="Yang L."/>
            <person name="Zhang Y."/>
            <person name="Zhao W."/>
            <person name="Zhao X.D."/>
            <person name="Zheng Y.T."/>
            <person name="Zhou J.M."/>
            <person name="Zhu Y.B."/>
            <person name="Zhang G.J."/>
            <person name="Wang J."/>
            <person name="Yao Y.G."/>
        </authorList>
    </citation>
    <scope>NUCLEOTIDE SEQUENCE [LARGE SCALE GENOMIC DNA]</scope>
</reference>
<protein>
    <submittedName>
        <fullName evidence="1">Uncharacterized protein</fullName>
    </submittedName>
</protein>